<proteinExistence type="predicted"/>
<keyword evidence="2" id="KW-1185">Reference proteome</keyword>
<name>A0AAE0CMR5_9ROSI</name>
<dbReference type="EMBL" id="JANJYI010000003">
    <property type="protein sequence ID" value="KAK2656892.1"/>
    <property type="molecule type" value="Genomic_DNA"/>
</dbReference>
<comment type="caution">
    <text evidence="1">The sequence shown here is derived from an EMBL/GenBank/DDBJ whole genome shotgun (WGS) entry which is preliminary data.</text>
</comment>
<accession>A0AAE0CMR5</accession>
<evidence type="ECO:0000313" key="1">
    <source>
        <dbReference type="EMBL" id="KAK2656892.1"/>
    </source>
</evidence>
<dbReference type="PANTHER" id="PTHR33070">
    <property type="entry name" value="OS06G0725500 PROTEIN"/>
    <property type="match status" value="1"/>
</dbReference>
<organism evidence="1 2">
    <name type="scientific">Dipteronia dyeriana</name>
    <dbReference type="NCBI Taxonomy" id="168575"/>
    <lineage>
        <taxon>Eukaryota</taxon>
        <taxon>Viridiplantae</taxon>
        <taxon>Streptophyta</taxon>
        <taxon>Embryophyta</taxon>
        <taxon>Tracheophyta</taxon>
        <taxon>Spermatophyta</taxon>
        <taxon>Magnoliopsida</taxon>
        <taxon>eudicotyledons</taxon>
        <taxon>Gunneridae</taxon>
        <taxon>Pentapetalae</taxon>
        <taxon>rosids</taxon>
        <taxon>malvids</taxon>
        <taxon>Sapindales</taxon>
        <taxon>Sapindaceae</taxon>
        <taxon>Hippocastanoideae</taxon>
        <taxon>Acereae</taxon>
        <taxon>Dipteronia</taxon>
    </lineage>
</organism>
<reference evidence="1" key="1">
    <citation type="journal article" date="2023" name="Plant J.">
        <title>Genome sequences and population genomics provide insights into the demographic history, inbreeding, and mutation load of two 'living fossil' tree species of Dipteronia.</title>
        <authorList>
            <person name="Feng Y."/>
            <person name="Comes H.P."/>
            <person name="Chen J."/>
            <person name="Zhu S."/>
            <person name="Lu R."/>
            <person name="Zhang X."/>
            <person name="Li P."/>
            <person name="Qiu J."/>
            <person name="Olsen K.M."/>
            <person name="Qiu Y."/>
        </authorList>
    </citation>
    <scope>NUCLEOTIDE SEQUENCE</scope>
    <source>
        <strain evidence="1">KIB01</strain>
    </source>
</reference>
<sequence>MASKYHVRSISLPSISHPTTIKIEEELRKLRESLDQESSTSSSGSFCVSGLSGIEELYLCLDDILIFSMWHQPNKSSWSPSRTSTNSMSCCRWMDL</sequence>
<dbReference type="Proteomes" id="UP001280121">
    <property type="component" value="Unassembled WGS sequence"/>
</dbReference>
<dbReference type="AlphaFoldDB" id="A0AAE0CMR5"/>
<evidence type="ECO:0000313" key="2">
    <source>
        <dbReference type="Proteomes" id="UP001280121"/>
    </source>
</evidence>
<protein>
    <submittedName>
        <fullName evidence="1">Uncharacterized protein</fullName>
    </submittedName>
</protein>
<gene>
    <name evidence="1" type="ORF">Ddye_009944</name>
</gene>
<dbReference type="PANTHER" id="PTHR33070:SF109">
    <property type="entry name" value="DOMAIN PROTEIN, PUTATIVE (DUF241)-RELATED"/>
    <property type="match status" value="1"/>
</dbReference>